<evidence type="ECO:0000313" key="2">
    <source>
        <dbReference type="Proteomes" id="UP000676079"/>
    </source>
</evidence>
<name>A0ABX8BHS5_9ACTN</name>
<dbReference type="RefSeq" id="WP_220561783.1">
    <property type="nucleotide sequence ID" value="NZ_CP074133.1"/>
</dbReference>
<dbReference type="EMBL" id="CP074133">
    <property type="protein sequence ID" value="QUX20587.1"/>
    <property type="molecule type" value="Genomic_DNA"/>
</dbReference>
<keyword evidence="2" id="KW-1185">Reference proteome</keyword>
<sequence>MLSTATPTPQARAWASRIVAEYDIRDRAQDILARLYVPGLPEVVTVLHTAITDAALQHPHHRPLPPLGPEVRAVAERLDPEMRWSALLWCRLAAGYQTIYFADDPRGTIHGLYLNLVTHLKEEAGAWDAVRMGLLLEAASQYLVPLEHVLDMCEDAPDAALRPHLERLRDLYAQACKGSALFTRTNPAFQGSQIRLAQLLLRLDAPLPLGELFAPAMCSATCCAVSIPTCARPRAWPVWSRACSPRPGHTPPKRGAAGPPACWTLWRIPRRPSGRCSL</sequence>
<accession>A0ABX8BHS5</accession>
<reference evidence="1 2" key="1">
    <citation type="submission" date="2021-05" db="EMBL/GenBank/DDBJ databases">
        <title>Direct Submission.</title>
        <authorList>
            <person name="Li K."/>
            <person name="Gao J."/>
        </authorList>
    </citation>
    <scope>NUCLEOTIDE SEQUENCE [LARGE SCALE GENOMIC DNA]</scope>
    <source>
        <strain evidence="1 2">Mg02</strain>
    </source>
</reference>
<organism evidence="1 2">
    <name type="scientific">Nocardiopsis changdeensis</name>
    <dbReference type="NCBI Taxonomy" id="2831969"/>
    <lineage>
        <taxon>Bacteria</taxon>
        <taxon>Bacillati</taxon>
        <taxon>Actinomycetota</taxon>
        <taxon>Actinomycetes</taxon>
        <taxon>Streptosporangiales</taxon>
        <taxon>Nocardiopsidaceae</taxon>
        <taxon>Nocardiopsis</taxon>
    </lineage>
</organism>
<evidence type="ECO:0000313" key="1">
    <source>
        <dbReference type="EMBL" id="QUX20587.1"/>
    </source>
</evidence>
<proteinExistence type="predicted"/>
<protein>
    <submittedName>
        <fullName evidence="1">Uncharacterized protein</fullName>
    </submittedName>
</protein>
<gene>
    <name evidence="1" type="ORF">KGD84_18960</name>
</gene>
<dbReference type="Proteomes" id="UP000676079">
    <property type="component" value="Chromosome"/>
</dbReference>